<dbReference type="PANTHER" id="PTHR43581">
    <property type="entry name" value="ATP/GTP PHOSPHATASE"/>
    <property type="match status" value="1"/>
</dbReference>
<dbReference type="InterPro" id="IPR051396">
    <property type="entry name" value="Bact_Antivir_Def_Nuclease"/>
</dbReference>
<feature type="domain" description="ATPase AAA-type core" evidence="2">
    <location>
        <begin position="24"/>
        <end position="309"/>
    </location>
</feature>
<dbReference type="Gene3D" id="3.40.50.300">
    <property type="entry name" value="P-loop containing nucleotide triphosphate hydrolases"/>
    <property type="match status" value="1"/>
</dbReference>
<evidence type="ECO:0000259" key="1">
    <source>
        <dbReference type="Pfam" id="PF12476"/>
    </source>
</evidence>
<gene>
    <name evidence="3" type="ORF">RMCC_5531</name>
</gene>
<evidence type="ECO:0000313" key="3">
    <source>
        <dbReference type="EMBL" id="GAS98566.1"/>
    </source>
</evidence>
<dbReference type="Proteomes" id="UP000069443">
    <property type="component" value="Unassembled WGS sequence"/>
</dbReference>
<proteinExistence type="predicted"/>
<organism evidence="3 4">
    <name type="scientific">Mycolicibacterium canariasense</name>
    <name type="common">Mycobacterium canariasense</name>
    <dbReference type="NCBI Taxonomy" id="228230"/>
    <lineage>
        <taxon>Bacteria</taxon>
        <taxon>Bacillati</taxon>
        <taxon>Actinomycetota</taxon>
        <taxon>Actinomycetes</taxon>
        <taxon>Mycobacteriales</taxon>
        <taxon>Mycobacteriaceae</taxon>
        <taxon>Mycolicibacterium</taxon>
    </lineage>
</organism>
<dbReference type="PIRSF" id="PIRSF034888">
    <property type="entry name" value="P-loop_UCP034888"/>
    <property type="match status" value="1"/>
</dbReference>
<dbReference type="InterPro" id="IPR027417">
    <property type="entry name" value="P-loop_NTPase"/>
</dbReference>
<dbReference type="OrthoDB" id="3237462at2"/>
<dbReference type="EMBL" id="BCSY01000085">
    <property type="protein sequence ID" value="GAS98566.1"/>
    <property type="molecule type" value="Genomic_DNA"/>
</dbReference>
<protein>
    <recommendedName>
        <fullName evidence="5">DUF3696 domain-containing protein</fullName>
    </recommendedName>
</protein>
<dbReference type="GO" id="GO:0005524">
    <property type="term" value="F:ATP binding"/>
    <property type="evidence" value="ECO:0007669"/>
    <property type="project" value="InterPro"/>
</dbReference>
<reference evidence="4" key="2">
    <citation type="submission" date="2016-02" db="EMBL/GenBank/DDBJ databases">
        <title>Draft genome sequence of five rapidly growing Mycobacterium species.</title>
        <authorList>
            <person name="Katahira K."/>
            <person name="Gotou Y."/>
            <person name="Iida K."/>
            <person name="Ogura Y."/>
            <person name="Hayashi T."/>
        </authorList>
    </citation>
    <scope>NUCLEOTIDE SEQUENCE [LARGE SCALE GENOMIC DNA]</scope>
    <source>
        <strain evidence="4">JCM15298</strain>
    </source>
</reference>
<name>A0A100WI79_MYCCR</name>
<feature type="domain" description="DUF3696" evidence="1">
    <location>
        <begin position="322"/>
        <end position="364"/>
    </location>
</feature>
<dbReference type="AlphaFoldDB" id="A0A100WI79"/>
<keyword evidence="4" id="KW-1185">Reference proteome</keyword>
<dbReference type="PANTHER" id="PTHR43581:SF2">
    <property type="entry name" value="EXCINUCLEASE ATPASE SUBUNIT"/>
    <property type="match status" value="1"/>
</dbReference>
<dbReference type="InterPro" id="IPR022532">
    <property type="entry name" value="DUF3696"/>
</dbReference>
<dbReference type="SUPFAM" id="SSF52540">
    <property type="entry name" value="P-loop containing nucleoside triphosphate hydrolases"/>
    <property type="match status" value="1"/>
</dbReference>
<accession>A0A100WI79</accession>
<evidence type="ECO:0008006" key="5">
    <source>
        <dbReference type="Google" id="ProtNLM"/>
    </source>
</evidence>
<dbReference type="STRING" id="228230.RMCC_5531"/>
<dbReference type="Pfam" id="PF13304">
    <property type="entry name" value="AAA_21"/>
    <property type="match status" value="1"/>
</dbReference>
<sequence length="368" mass="40083">MLEYFTIRNFKRFESATFRLEDCTLLTGMNGAGKSTVIQALSLIRQSLESDAIKHGSLDLNGKYVQIGTGRDALCEDFQPLYDNDERPYIEFALTSDSGTRTRLLIDYEASADHLNVSVDGPLDDTPIGSFGYQHVRADRVGPEVVSAHSFEHTERQKTLGARGEYAVDMLGAAGDLHVSERRRHIEALSGTLLDQTNAWLGEACPGVTLGVHSIPNTDSVRLDVGFGGTAGLSASNRFRPTNVGFGVAYALPIVIACLTAQPGSLLAIENPEAHLHPRGQSKLAELCGATAADGVQLLVESHSDHFLNGLRLAVKQIEDLKIQVYYFDPSISDGYMAIDVDNRGMLSDWPAGFFDEATRLLSQIVRP</sequence>
<comment type="caution">
    <text evidence="3">The sequence shown here is derived from an EMBL/GenBank/DDBJ whole genome shotgun (WGS) entry which is preliminary data.</text>
</comment>
<dbReference type="InterPro" id="IPR003959">
    <property type="entry name" value="ATPase_AAA_core"/>
</dbReference>
<reference evidence="4" key="1">
    <citation type="journal article" date="2016" name="Genome Announc.">
        <title>Draft Genome Sequences of Five Rapidly Growing Mycobacterium Species, M. thermoresistibile, M. fortuitum subsp. acetamidolyticum, M. canariasense, M. brisbanense, and M. novocastrense.</title>
        <authorList>
            <person name="Katahira K."/>
            <person name="Ogura Y."/>
            <person name="Gotoh Y."/>
            <person name="Hayashi T."/>
        </authorList>
    </citation>
    <scope>NUCLEOTIDE SEQUENCE [LARGE SCALE GENOMIC DNA]</scope>
    <source>
        <strain evidence="4">JCM15298</strain>
    </source>
</reference>
<evidence type="ECO:0000259" key="2">
    <source>
        <dbReference type="Pfam" id="PF13304"/>
    </source>
</evidence>
<evidence type="ECO:0000313" key="4">
    <source>
        <dbReference type="Proteomes" id="UP000069443"/>
    </source>
</evidence>
<dbReference type="InterPro" id="IPR014592">
    <property type="entry name" value="P-loop_UCP034888"/>
</dbReference>
<dbReference type="Pfam" id="PF12476">
    <property type="entry name" value="DUF3696"/>
    <property type="match status" value="1"/>
</dbReference>
<dbReference type="GO" id="GO:0016887">
    <property type="term" value="F:ATP hydrolysis activity"/>
    <property type="evidence" value="ECO:0007669"/>
    <property type="project" value="InterPro"/>
</dbReference>
<dbReference type="RefSeq" id="WP_084395469.1">
    <property type="nucleotide sequence ID" value="NZ_BCSY01000085.1"/>
</dbReference>